<evidence type="ECO:0000313" key="4">
    <source>
        <dbReference type="Proteomes" id="UP000473325"/>
    </source>
</evidence>
<comment type="caution">
    <text evidence="3">The sequence shown here is derived from an EMBL/GenBank/DDBJ whole genome shotgun (WGS) entry which is preliminary data.</text>
</comment>
<feature type="domain" description="Septum formation-related" evidence="2">
    <location>
        <begin position="49"/>
        <end position="173"/>
    </location>
</feature>
<gene>
    <name evidence="3" type="ORF">GRQ65_04485</name>
</gene>
<dbReference type="InterPro" id="IPR026004">
    <property type="entry name" value="Septum_form"/>
</dbReference>
<accession>A0A6L7ENA3</accession>
<dbReference type="EMBL" id="WUEK01000002">
    <property type="protein sequence ID" value="MXG88803.1"/>
    <property type="molecule type" value="Genomic_DNA"/>
</dbReference>
<organism evidence="3 4">
    <name type="scientific">Nocardioides flavescens</name>
    <dbReference type="NCBI Taxonomy" id="2691959"/>
    <lineage>
        <taxon>Bacteria</taxon>
        <taxon>Bacillati</taxon>
        <taxon>Actinomycetota</taxon>
        <taxon>Actinomycetes</taxon>
        <taxon>Propionibacteriales</taxon>
        <taxon>Nocardioidaceae</taxon>
        <taxon>Nocardioides</taxon>
    </lineage>
</organism>
<keyword evidence="4" id="KW-1185">Reference proteome</keyword>
<evidence type="ECO:0000313" key="3">
    <source>
        <dbReference type="EMBL" id="MXG88803.1"/>
    </source>
</evidence>
<dbReference type="AlphaFoldDB" id="A0A6L7ENA3"/>
<name>A0A6L7ENA3_9ACTN</name>
<dbReference type="PROSITE" id="PS51257">
    <property type="entry name" value="PROKAR_LIPOPROTEIN"/>
    <property type="match status" value="1"/>
</dbReference>
<reference evidence="3 4" key="1">
    <citation type="submission" date="2019-12" db="EMBL/GenBank/DDBJ databases">
        <authorList>
            <person name="Kun Z."/>
        </authorList>
    </citation>
    <scope>NUCLEOTIDE SEQUENCE [LARGE SCALE GENOMIC DNA]</scope>
    <source>
        <strain evidence="3 4">YIM 123512</strain>
    </source>
</reference>
<evidence type="ECO:0000259" key="2">
    <source>
        <dbReference type="Pfam" id="PF13845"/>
    </source>
</evidence>
<protein>
    <recommendedName>
        <fullName evidence="2">Septum formation-related domain-containing protein</fullName>
    </recommendedName>
</protein>
<dbReference type="Pfam" id="PF13845">
    <property type="entry name" value="Septum_form"/>
    <property type="match status" value="1"/>
</dbReference>
<dbReference type="Proteomes" id="UP000473325">
    <property type="component" value="Unassembled WGS sequence"/>
</dbReference>
<evidence type="ECO:0000256" key="1">
    <source>
        <dbReference type="SAM" id="MobiDB-lite"/>
    </source>
</evidence>
<proteinExistence type="predicted"/>
<feature type="region of interest" description="Disordered" evidence="1">
    <location>
        <begin position="89"/>
        <end position="112"/>
    </location>
</feature>
<sequence length="185" mass="18972">MALVRAEHPHRAALAAVLALVGAASTGCGLFGGDDGDGQDVSVFSVDVGDCFEAPSDVEAQISDLRRVPCERPHDRELYAREAYVPAGSAPSGASGDASGSPSADASAPVDSSGYPGDDALTAYAEATCAQAFAGYVGVDYLDSSLFFTYLVPSPRSWEDDDRSVLCFVGAAGTPLEGSVKGTKR</sequence>